<comment type="caution">
    <text evidence="2">The sequence shown here is derived from an EMBL/GenBank/DDBJ whole genome shotgun (WGS) entry which is preliminary data.</text>
</comment>
<feature type="chain" id="PRO_5035735199" description="Outer membrane lipoprotein-sorting protein" evidence="1">
    <location>
        <begin position="26"/>
        <end position="454"/>
    </location>
</feature>
<dbReference type="Proteomes" id="UP000681075">
    <property type="component" value="Unassembled WGS sequence"/>
</dbReference>
<dbReference type="AlphaFoldDB" id="A0A8S8XDW4"/>
<accession>A0A8S8XDW4</accession>
<feature type="signal peptide" evidence="1">
    <location>
        <begin position="1"/>
        <end position="25"/>
    </location>
</feature>
<gene>
    <name evidence="2" type="ORF">TMPK1_22860</name>
</gene>
<name>A0A8S8XDW4_9PROT</name>
<dbReference type="Pfam" id="PF07044">
    <property type="entry name" value="DUF1329"/>
    <property type="match status" value="1"/>
</dbReference>
<keyword evidence="1" id="KW-0732">Signal</keyword>
<dbReference type="InterPro" id="IPR010752">
    <property type="entry name" value="DUF1329"/>
</dbReference>
<sequence length="454" mass="50382">MTRTLRLVCCAAALFVWTGASVASAPPEQIAELGRSLTPVGAERAGNRDGTIPAWTGGYTTVPPGYVIGAPRIDPFAGEKPLYSITAANLDRFADRLPEGQKALFARDPAYRIDVYSTHRTAALPTRIYDNIRVNAARAHAGAQGIAAGVDGAIGGVPFPIPRDGFEAIWNHLLAFWGVARAGHVSNYFIAADGRLERTNAYHERVEFPYYDPSASLGNFAGYSFKRREMSDGPPSLAGRGYLLWQPVDLARQPIQAWQYLPRERRVRRSPLLSYDTPTPDGAGIESFDDYYVYSGSPDRYEFRLLGKREMIVPYNNNGFHRKPVADVVGPGHLRNGALRYELHRVWVVEATLAAGKRHIVPKRRFYLDEDTWFAVYADAWDADGRLWKFSHGTMYLVPDLPAVVLGSHITYDLVGGGYVFAFAFNDEPVQYKHEAPQGDLVFSPEGLARETPD</sequence>
<reference evidence="2" key="1">
    <citation type="submission" date="2021-02" db="EMBL/GenBank/DDBJ databases">
        <title>Genome sequence of Rhodospirillales sp. strain TMPK1 isolated from soil.</title>
        <authorList>
            <person name="Nakai R."/>
            <person name="Kusada H."/>
            <person name="Tamaki H."/>
        </authorList>
    </citation>
    <scope>NUCLEOTIDE SEQUENCE</scope>
    <source>
        <strain evidence="2">TMPK1</strain>
    </source>
</reference>
<dbReference type="CDD" id="cd16329">
    <property type="entry name" value="LolA_like"/>
    <property type="match status" value="1"/>
</dbReference>
<dbReference type="RefSeq" id="WP_420243158.1">
    <property type="nucleotide sequence ID" value="NZ_BOPV01000001.1"/>
</dbReference>
<evidence type="ECO:0000313" key="3">
    <source>
        <dbReference type="Proteomes" id="UP000681075"/>
    </source>
</evidence>
<protein>
    <recommendedName>
        <fullName evidence="4">Outer membrane lipoprotein-sorting protein</fullName>
    </recommendedName>
</protein>
<dbReference type="EMBL" id="BOPV01000001">
    <property type="protein sequence ID" value="GIL40049.1"/>
    <property type="molecule type" value="Genomic_DNA"/>
</dbReference>
<keyword evidence="3" id="KW-1185">Reference proteome</keyword>
<evidence type="ECO:0008006" key="4">
    <source>
        <dbReference type="Google" id="ProtNLM"/>
    </source>
</evidence>
<dbReference type="Gene3D" id="2.50.20.10">
    <property type="entry name" value="Lipoprotein localisation LolA/LolB/LppX"/>
    <property type="match status" value="1"/>
</dbReference>
<evidence type="ECO:0000313" key="2">
    <source>
        <dbReference type="EMBL" id="GIL40049.1"/>
    </source>
</evidence>
<proteinExistence type="predicted"/>
<evidence type="ECO:0000256" key="1">
    <source>
        <dbReference type="SAM" id="SignalP"/>
    </source>
</evidence>
<organism evidence="2 3">
    <name type="scientific">Roseiterribacter gracilis</name>
    <dbReference type="NCBI Taxonomy" id="2812848"/>
    <lineage>
        <taxon>Bacteria</taxon>
        <taxon>Pseudomonadati</taxon>
        <taxon>Pseudomonadota</taxon>
        <taxon>Alphaproteobacteria</taxon>
        <taxon>Rhodospirillales</taxon>
        <taxon>Roseiterribacteraceae</taxon>
        <taxon>Roseiterribacter</taxon>
    </lineage>
</organism>